<evidence type="ECO:0000313" key="1">
    <source>
        <dbReference type="EMBL" id="BBI90533.1"/>
    </source>
</evidence>
<name>A0A5S9C114_9CAUD</name>
<organism evidence="1 2">
    <name type="scientific">Tenacibaculum phage PTm1</name>
    <dbReference type="NCBI Taxonomy" id="2547425"/>
    <lineage>
        <taxon>Viruses</taxon>
        <taxon>Duplodnaviria</taxon>
        <taxon>Heunggongvirae</taxon>
        <taxon>Uroviricota</taxon>
        <taxon>Caudoviricetes</taxon>
        <taxon>Shirahamavirus</taxon>
        <taxon>Shirahamavirus PTm1</taxon>
    </lineage>
</organism>
<dbReference type="Proteomes" id="UP000422648">
    <property type="component" value="Segment"/>
</dbReference>
<evidence type="ECO:0000313" key="2">
    <source>
        <dbReference type="Proteomes" id="UP000422648"/>
    </source>
</evidence>
<dbReference type="GeneID" id="55802946"/>
<protein>
    <submittedName>
        <fullName evidence="1">Uncharacterized protein</fullName>
    </submittedName>
</protein>
<keyword evidence="2" id="KW-1185">Reference proteome</keyword>
<accession>A0A5S9C114</accession>
<sequence length="95" mass="11111">MILSEDHIKQHGFESALKAYNEDELLELLKKSVYDLNLTLHEVNNRGMFVTVAQTTQHSESPKYRHDITEIRNIKLVSLDKNLYRKSPLNKSNEK</sequence>
<reference evidence="1 2" key="1">
    <citation type="journal article" date="2019" name="Arch. Virol.">
        <title>A novel jumbo Tenacibaculum maritimum lytic phage with head-fiber-like appendages.</title>
        <authorList>
            <person name="Kawato Y."/>
            <person name="Istiqomah I."/>
            <person name="Gaafar A.Y."/>
            <person name="Hanaoka M."/>
            <person name="Ishimaru K."/>
            <person name="Yasuike M."/>
            <person name="Nishiki I."/>
            <person name="Nakamura Y."/>
            <person name="Fujiwara A."/>
            <person name="Nakai T."/>
        </authorList>
    </citation>
    <scope>NUCLEOTIDE SEQUENCE [LARGE SCALE GENOMIC DNA]</scope>
    <source>
        <strain evidence="1 2">PTm1</strain>
    </source>
</reference>
<dbReference type="EMBL" id="AP019524">
    <property type="protein sequence ID" value="BBI90533.1"/>
    <property type="molecule type" value="Genomic_DNA"/>
</dbReference>
<dbReference type="RefSeq" id="YP_009873825.1">
    <property type="nucleotide sequence ID" value="NC_049340.1"/>
</dbReference>
<dbReference type="KEGG" id="vg:55802946"/>
<proteinExistence type="predicted"/>